<feature type="region of interest" description="Disordered" evidence="2">
    <location>
        <begin position="1"/>
        <end position="68"/>
    </location>
</feature>
<dbReference type="PANTHER" id="PTHR43591:SF10">
    <property type="entry name" value="ABC TRANSMEMBRANE TYPE-1 DOMAIN-CONTAINING PROTEIN-RELATED"/>
    <property type="match status" value="1"/>
</dbReference>
<dbReference type="PANTHER" id="PTHR43591">
    <property type="entry name" value="METHYLTRANSFERASE"/>
    <property type="match status" value="1"/>
</dbReference>
<dbReference type="EMBL" id="NKUJ01000002">
    <property type="protein sequence ID" value="RMJ20034.1"/>
    <property type="molecule type" value="Genomic_DNA"/>
</dbReference>
<dbReference type="GO" id="GO:0008168">
    <property type="term" value="F:methyltransferase activity"/>
    <property type="evidence" value="ECO:0007669"/>
    <property type="project" value="TreeGrafter"/>
</dbReference>
<sequence>MSSPPQGVTTPPEGSRSTASRVKSPSKSPSASPPRQNELIPADDVDDDPDGDLDSTLGSDAESSTASVSASLLEYRQSQGRTYHSDKFASSYFFPNDDQQLESMDMTHHYLTMLLNDDLFLAPLKADKLQNVLDVGTGTGIWAIEFADRFPNAEVTGTDLSPCQPTWVPPNVRFEIDDATQPWTWNENHFDFIHLRYLFGAIKDWSSLFKEAYRCATPGGWVQTVEADIEFRSDDDTIKLEPAFDTYHKLFREGGKALGSSFFVHEEQTKAFQEAGFEDVKIVDIKFPCGGWPKDPKLAEVGRFVQLTFENDVDGYTTMMWHDVLKWPKDEYQLFLMGLRKAVRNPKVHSYLIARYIYGRKPENRPAA</sequence>
<keyword evidence="4" id="KW-1185">Reference proteome</keyword>
<dbReference type="Gene3D" id="3.40.50.150">
    <property type="entry name" value="Vaccinia Virus protein VP39"/>
    <property type="match status" value="1"/>
</dbReference>
<evidence type="ECO:0008006" key="5">
    <source>
        <dbReference type="Google" id="ProtNLM"/>
    </source>
</evidence>
<feature type="compositionally biased region" description="Acidic residues" evidence="2">
    <location>
        <begin position="41"/>
        <end position="53"/>
    </location>
</feature>
<dbReference type="OrthoDB" id="2013972at2759"/>
<name>A0A3M2SR48_9HYPO</name>
<evidence type="ECO:0000256" key="1">
    <source>
        <dbReference type="ARBA" id="ARBA00038158"/>
    </source>
</evidence>
<dbReference type="SUPFAM" id="SSF53335">
    <property type="entry name" value="S-adenosyl-L-methionine-dependent methyltransferases"/>
    <property type="match status" value="1"/>
</dbReference>
<dbReference type="STRING" id="2010991.A0A3M2SR48"/>
<reference evidence="3 4" key="1">
    <citation type="submission" date="2017-06" db="EMBL/GenBank/DDBJ databases">
        <title>Comparative genomic analysis of Ambrosia Fusariam Clade fungi.</title>
        <authorList>
            <person name="Stajich J.E."/>
            <person name="Carrillo J."/>
            <person name="Kijimoto T."/>
            <person name="Eskalen A."/>
            <person name="O'Donnell K."/>
            <person name="Kasson M."/>
        </authorList>
    </citation>
    <scope>NUCLEOTIDE SEQUENCE [LARGE SCALE GENOMIC DNA]</scope>
    <source>
        <strain evidence="3">UCR3666</strain>
    </source>
</reference>
<dbReference type="CDD" id="cd02440">
    <property type="entry name" value="AdoMet_MTases"/>
    <property type="match status" value="1"/>
</dbReference>
<evidence type="ECO:0000313" key="3">
    <source>
        <dbReference type="EMBL" id="RMJ20034.1"/>
    </source>
</evidence>
<protein>
    <recommendedName>
        <fullName evidence="5">Secondary metabolism regulator LAE1</fullName>
    </recommendedName>
</protein>
<comment type="similarity">
    <text evidence="1">Belongs to the methyltransferase superfamily. LaeA methyltransferase family.</text>
</comment>
<evidence type="ECO:0000256" key="2">
    <source>
        <dbReference type="SAM" id="MobiDB-lite"/>
    </source>
</evidence>
<dbReference type="Pfam" id="PF13489">
    <property type="entry name" value="Methyltransf_23"/>
    <property type="match status" value="1"/>
</dbReference>
<dbReference type="AlphaFoldDB" id="A0A3M2SR48"/>
<feature type="compositionally biased region" description="Low complexity" evidence="2">
    <location>
        <begin position="19"/>
        <end position="35"/>
    </location>
</feature>
<proteinExistence type="inferred from homology"/>
<evidence type="ECO:0000313" key="4">
    <source>
        <dbReference type="Proteomes" id="UP000277212"/>
    </source>
</evidence>
<accession>A0A3M2SR48</accession>
<dbReference type="InterPro" id="IPR029063">
    <property type="entry name" value="SAM-dependent_MTases_sf"/>
</dbReference>
<gene>
    <name evidence="3" type="ORF">CDV36_000262</name>
</gene>
<dbReference type="Proteomes" id="UP000277212">
    <property type="component" value="Unassembled WGS sequence"/>
</dbReference>
<comment type="caution">
    <text evidence="3">The sequence shown here is derived from an EMBL/GenBank/DDBJ whole genome shotgun (WGS) entry which is preliminary data.</text>
</comment>
<organism evidence="3 4">
    <name type="scientific">Fusarium kuroshium</name>
    <dbReference type="NCBI Taxonomy" id="2010991"/>
    <lineage>
        <taxon>Eukaryota</taxon>
        <taxon>Fungi</taxon>
        <taxon>Dikarya</taxon>
        <taxon>Ascomycota</taxon>
        <taxon>Pezizomycotina</taxon>
        <taxon>Sordariomycetes</taxon>
        <taxon>Hypocreomycetidae</taxon>
        <taxon>Hypocreales</taxon>
        <taxon>Nectriaceae</taxon>
        <taxon>Fusarium</taxon>
        <taxon>Fusarium solani species complex</taxon>
    </lineage>
</organism>